<dbReference type="PRINTS" id="PR00081">
    <property type="entry name" value="GDHRDH"/>
</dbReference>
<keyword evidence="2" id="KW-0521">NADP</keyword>
<organism evidence="4">
    <name type="scientific">Sesamum radiatum</name>
    <name type="common">Black benniseed</name>
    <dbReference type="NCBI Taxonomy" id="300843"/>
    <lineage>
        <taxon>Eukaryota</taxon>
        <taxon>Viridiplantae</taxon>
        <taxon>Streptophyta</taxon>
        <taxon>Embryophyta</taxon>
        <taxon>Tracheophyta</taxon>
        <taxon>Spermatophyta</taxon>
        <taxon>Magnoliopsida</taxon>
        <taxon>eudicotyledons</taxon>
        <taxon>Gunneridae</taxon>
        <taxon>Pentapetalae</taxon>
        <taxon>asterids</taxon>
        <taxon>lamiids</taxon>
        <taxon>Lamiales</taxon>
        <taxon>Pedaliaceae</taxon>
        <taxon>Sesamum</taxon>
    </lineage>
</organism>
<dbReference type="AlphaFoldDB" id="A0AAW2V8B3"/>
<reference evidence="4" key="2">
    <citation type="journal article" date="2024" name="Plant">
        <title>Genomic evolution and insights into agronomic trait innovations of Sesamum species.</title>
        <authorList>
            <person name="Miao H."/>
            <person name="Wang L."/>
            <person name="Qu L."/>
            <person name="Liu H."/>
            <person name="Sun Y."/>
            <person name="Le M."/>
            <person name="Wang Q."/>
            <person name="Wei S."/>
            <person name="Zheng Y."/>
            <person name="Lin W."/>
            <person name="Duan Y."/>
            <person name="Cao H."/>
            <person name="Xiong S."/>
            <person name="Wang X."/>
            <person name="Wei L."/>
            <person name="Li C."/>
            <person name="Ma Q."/>
            <person name="Ju M."/>
            <person name="Zhao R."/>
            <person name="Li G."/>
            <person name="Mu C."/>
            <person name="Tian Q."/>
            <person name="Mei H."/>
            <person name="Zhang T."/>
            <person name="Gao T."/>
            <person name="Zhang H."/>
        </authorList>
    </citation>
    <scope>NUCLEOTIDE SEQUENCE</scope>
    <source>
        <strain evidence="4">G02</strain>
    </source>
</reference>
<comment type="similarity">
    <text evidence="1">Belongs to the short-chain dehydrogenases/reductases (SDR) family.</text>
</comment>
<comment type="caution">
    <text evidence="4">The sequence shown here is derived from an EMBL/GenBank/DDBJ whole genome shotgun (WGS) entry which is preliminary data.</text>
</comment>
<dbReference type="EMBL" id="JACGWJ010000004">
    <property type="protein sequence ID" value="KAL0425964.1"/>
    <property type="molecule type" value="Genomic_DNA"/>
</dbReference>
<dbReference type="SUPFAM" id="SSF51735">
    <property type="entry name" value="NAD(P)-binding Rossmann-fold domains"/>
    <property type="match status" value="2"/>
</dbReference>
<dbReference type="GO" id="GO:0016491">
    <property type="term" value="F:oxidoreductase activity"/>
    <property type="evidence" value="ECO:0007669"/>
    <property type="project" value="UniProtKB-KW"/>
</dbReference>
<reference evidence="4" key="1">
    <citation type="submission" date="2020-06" db="EMBL/GenBank/DDBJ databases">
        <authorList>
            <person name="Li T."/>
            <person name="Hu X."/>
            <person name="Zhang T."/>
            <person name="Song X."/>
            <person name="Zhang H."/>
            <person name="Dai N."/>
            <person name="Sheng W."/>
            <person name="Hou X."/>
            <person name="Wei L."/>
        </authorList>
    </citation>
    <scope>NUCLEOTIDE SEQUENCE</scope>
    <source>
        <strain evidence="4">G02</strain>
        <tissue evidence="4">Leaf</tissue>
    </source>
</reference>
<dbReference type="PANTHER" id="PTHR43490">
    <property type="entry name" value="(+)-NEOMENTHOL DEHYDROGENASE"/>
    <property type="match status" value="1"/>
</dbReference>
<keyword evidence="3" id="KW-0560">Oxidoreductase</keyword>
<evidence type="ECO:0000256" key="2">
    <source>
        <dbReference type="ARBA" id="ARBA00022857"/>
    </source>
</evidence>
<dbReference type="InterPro" id="IPR036291">
    <property type="entry name" value="NAD(P)-bd_dom_sf"/>
</dbReference>
<dbReference type="InterPro" id="IPR020904">
    <property type="entry name" value="Sc_DH/Rdtase_CS"/>
</dbReference>
<gene>
    <name evidence="4" type="ORF">Sradi_1131200</name>
</gene>
<sequence>MFRLKLWFKSSSASSTMAGATPTSTAIKKYAVVTGANKGIGLEICRQLASQGVSVVLTARNEKRGLDAVEKLKKSGLSDYIMFHQLDVMDSASIDSLAVFIKSQIGKLDILVNNAGVGGTTDGGTGGAKMKRTAYELAVECLQVNYYGTKRTTEALLPLLQLSDSPRIVNVSSSMGALSGIRNKWARDTLNDVENLTEESIDRVLNEYLKDFKEGSAEAKGWHSYMSAYCVSKAAVNAYTRLLAKKYPKMLINAVGPGWTKTDLSNHTGPLTPEEAARSPGVSVVLTARNEKRGLDAVEKLKKSGLSDYIMFHQLDVMDSASIDSLAAFIKSEIGKLDILVNNAGVNGITDSGVSLLTVPLLENQLTGGAKGKGNAYDVAVECLQINYYGTKRTTEALLPLLQLSDSPRIVNVSSTMGALSGIRNKWARETLDDIENLTEERIDRVLNEYLKDVKEGSAETKGWPSYWGVYCVSKAAVTAYTRLLAKKYPKMLINCVWPGWVKTDLSNHSGPLRPEEGARSPVRLALLPDDGPSGLFFNRMQVSSF</sequence>
<dbReference type="PANTHER" id="PTHR43490:SF98">
    <property type="entry name" value="OS02G0640600 PROTEIN"/>
    <property type="match status" value="1"/>
</dbReference>
<proteinExistence type="inferred from homology"/>
<dbReference type="PRINTS" id="PR00080">
    <property type="entry name" value="SDRFAMILY"/>
</dbReference>
<evidence type="ECO:0000256" key="3">
    <source>
        <dbReference type="ARBA" id="ARBA00023002"/>
    </source>
</evidence>
<dbReference type="Gene3D" id="3.40.50.720">
    <property type="entry name" value="NAD(P)-binding Rossmann-like Domain"/>
    <property type="match status" value="2"/>
</dbReference>
<dbReference type="Pfam" id="PF00106">
    <property type="entry name" value="adh_short"/>
    <property type="match status" value="2"/>
</dbReference>
<evidence type="ECO:0000313" key="4">
    <source>
        <dbReference type="EMBL" id="KAL0425964.1"/>
    </source>
</evidence>
<protein>
    <submittedName>
        <fullName evidence="4">(+)-neomenthol dehydrogenase</fullName>
    </submittedName>
</protein>
<dbReference type="PROSITE" id="PS00061">
    <property type="entry name" value="ADH_SHORT"/>
    <property type="match status" value="2"/>
</dbReference>
<dbReference type="InterPro" id="IPR002347">
    <property type="entry name" value="SDR_fam"/>
</dbReference>
<dbReference type="Pfam" id="PF13561">
    <property type="entry name" value="adh_short_C2"/>
    <property type="match status" value="1"/>
</dbReference>
<dbReference type="GO" id="GO:0016020">
    <property type="term" value="C:membrane"/>
    <property type="evidence" value="ECO:0007669"/>
    <property type="project" value="TreeGrafter"/>
</dbReference>
<accession>A0AAW2V8B3</accession>
<name>A0AAW2V8B3_SESRA</name>
<evidence type="ECO:0000256" key="1">
    <source>
        <dbReference type="ARBA" id="ARBA00006484"/>
    </source>
</evidence>